<dbReference type="PROSITE" id="PS50244">
    <property type="entry name" value="S5A_REDUCTASE"/>
    <property type="match status" value="1"/>
</dbReference>
<evidence type="ECO:0000259" key="10">
    <source>
        <dbReference type="Pfam" id="PF02544"/>
    </source>
</evidence>
<keyword evidence="12" id="KW-1185">Reference proteome</keyword>
<keyword evidence="3" id="KW-0444">Lipid biosynthesis</keyword>
<dbReference type="AlphaFoldDB" id="S3D357"/>
<organism evidence="11 12">
    <name type="scientific">Ophiostoma piceae (strain UAMH 11346)</name>
    <name type="common">Sap stain fungus</name>
    <dbReference type="NCBI Taxonomy" id="1262450"/>
    <lineage>
        <taxon>Eukaryota</taxon>
        <taxon>Fungi</taxon>
        <taxon>Dikarya</taxon>
        <taxon>Ascomycota</taxon>
        <taxon>Pezizomycotina</taxon>
        <taxon>Sordariomycetes</taxon>
        <taxon>Sordariomycetidae</taxon>
        <taxon>Ophiostomatales</taxon>
        <taxon>Ophiostomataceae</taxon>
        <taxon>Ophiostoma</taxon>
    </lineage>
</organism>
<keyword evidence="7" id="KW-0443">Lipid metabolism</keyword>
<dbReference type="VEuPathDB" id="FungiDB:F503_00437"/>
<evidence type="ECO:0000256" key="8">
    <source>
        <dbReference type="ARBA" id="ARBA00023136"/>
    </source>
</evidence>
<evidence type="ECO:0000256" key="7">
    <source>
        <dbReference type="ARBA" id="ARBA00023098"/>
    </source>
</evidence>
<dbReference type="GO" id="GO:0016020">
    <property type="term" value="C:membrane"/>
    <property type="evidence" value="ECO:0007669"/>
    <property type="project" value="UniProtKB-SubCell"/>
</dbReference>
<evidence type="ECO:0000313" key="12">
    <source>
        <dbReference type="Proteomes" id="UP000016923"/>
    </source>
</evidence>
<evidence type="ECO:0000256" key="2">
    <source>
        <dbReference type="ARBA" id="ARBA00007742"/>
    </source>
</evidence>
<dbReference type="STRING" id="1262450.S3D357"/>
<gene>
    <name evidence="11" type="ORF">F503_00437</name>
</gene>
<keyword evidence="4 9" id="KW-0812">Transmembrane</keyword>
<comment type="similarity">
    <text evidence="2">Belongs to the steroid 5-alpha reductase family.</text>
</comment>
<sequence>MAPLQLKVANRGKSRSVKNLPPTIDVSTATTIEEVQQLVAKQSGVRDYNRIGIFDPVSRKIIRDRRAVLGAQDDVLKTKEILVQDLGAQIGWRTVFVIEYAGPILFHLAFYYLRPIIPLPAFLVGTQAASRQDPLTDIQKLVHTLFVAHFVKRELETIYLHRFSANTMPAFNIFRNSAFYWLLAGLFDSWSVYAPLSPFRLSSEFPRATPARSGFGTSVLDYIGLAMFIFCELANFSVHYHLANLRKPGSTEKGIPNCIGSSLVTSPNYMFEVLAWVGVIILSRDLSVLIFISIGVIYMRSWSRDKERALRRLFPDRYKKKKYTMLPGLI</sequence>
<dbReference type="Proteomes" id="UP000016923">
    <property type="component" value="Unassembled WGS sequence"/>
</dbReference>
<dbReference type="HOGENOM" id="CLU_059260_0_1_1"/>
<dbReference type="GO" id="GO:0016627">
    <property type="term" value="F:oxidoreductase activity, acting on the CH-CH group of donors"/>
    <property type="evidence" value="ECO:0007669"/>
    <property type="project" value="InterPro"/>
</dbReference>
<dbReference type="OrthoDB" id="540503at2759"/>
<evidence type="ECO:0000313" key="11">
    <source>
        <dbReference type="EMBL" id="EPE07715.1"/>
    </source>
</evidence>
<keyword evidence="6" id="KW-0560">Oxidoreductase</keyword>
<dbReference type="GO" id="GO:0042761">
    <property type="term" value="P:very long-chain fatty acid biosynthetic process"/>
    <property type="evidence" value="ECO:0007669"/>
    <property type="project" value="TreeGrafter"/>
</dbReference>
<dbReference type="EMBL" id="KE148150">
    <property type="protein sequence ID" value="EPE07715.1"/>
    <property type="molecule type" value="Genomic_DNA"/>
</dbReference>
<name>S3D357_OPHP1</name>
<dbReference type="OMA" id="ATMPIFN"/>
<dbReference type="InterPro" id="IPR039357">
    <property type="entry name" value="SRD5A/TECR"/>
</dbReference>
<dbReference type="PANTHER" id="PTHR10556">
    <property type="entry name" value="3-OXO-5-ALPHA-STEROID 4-DEHYDROGENASE"/>
    <property type="match status" value="1"/>
</dbReference>
<evidence type="ECO:0000256" key="4">
    <source>
        <dbReference type="ARBA" id="ARBA00022692"/>
    </source>
</evidence>
<comment type="subcellular location">
    <subcellularLocation>
        <location evidence="1">Membrane</location>
        <topology evidence="1">Multi-pass membrane protein</topology>
    </subcellularLocation>
</comment>
<accession>S3D357</accession>
<dbReference type="eggNOG" id="KOG1639">
    <property type="taxonomic scope" value="Eukaryota"/>
</dbReference>
<reference evidence="11 12" key="1">
    <citation type="journal article" date="2013" name="BMC Genomics">
        <title>The genome and transcriptome of the pine saprophyte Ophiostoma piceae, and a comparison with the bark beetle-associated pine pathogen Grosmannia clavigera.</title>
        <authorList>
            <person name="Haridas S."/>
            <person name="Wang Y."/>
            <person name="Lim L."/>
            <person name="Massoumi Alamouti S."/>
            <person name="Jackman S."/>
            <person name="Docking R."/>
            <person name="Robertson G."/>
            <person name="Birol I."/>
            <person name="Bohlmann J."/>
            <person name="Breuil C."/>
        </authorList>
    </citation>
    <scope>NUCLEOTIDE SEQUENCE [LARGE SCALE GENOMIC DNA]</scope>
    <source>
        <strain evidence="11 12">UAMH 11346</strain>
    </source>
</reference>
<dbReference type="InterPro" id="IPR001104">
    <property type="entry name" value="3-oxo-5_a-steroid_4-DH_C"/>
</dbReference>
<proteinExistence type="inferred from homology"/>
<dbReference type="Gene3D" id="1.20.120.1630">
    <property type="match status" value="1"/>
</dbReference>
<evidence type="ECO:0000256" key="3">
    <source>
        <dbReference type="ARBA" id="ARBA00022516"/>
    </source>
</evidence>
<dbReference type="PANTHER" id="PTHR10556:SF28">
    <property type="entry name" value="VERY-LONG-CHAIN ENOYL-COA REDUCTASE"/>
    <property type="match status" value="1"/>
</dbReference>
<keyword evidence="5 9" id="KW-1133">Transmembrane helix</keyword>
<evidence type="ECO:0000256" key="1">
    <source>
        <dbReference type="ARBA" id="ARBA00004141"/>
    </source>
</evidence>
<evidence type="ECO:0000256" key="5">
    <source>
        <dbReference type="ARBA" id="ARBA00022989"/>
    </source>
</evidence>
<feature type="domain" description="3-oxo-5-alpha-steroid 4-dehydrogenase C-terminal" evidence="10">
    <location>
        <begin position="166"/>
        <end position="328"/>
    </location>
</feature>
<protein>
    <submittedName>
        <fullName evidence="11">Enoyl reductase tsc13</fullName>
    </submittedName>
</protein>
<keyword evidence="8 9" id="KW-0472">Membrane</keyword>
<feature type="transmembrane region" description="Helical" evidence="9">
    <location>
        <begin position="273"/>
        <end position="298"/>
    </location>
</feature>
<evidence type="ECO:0000256" key="9">
    <source>
        <dbReference type="SAM" id="Phobius"/>
    </source>
</evidence>
<dbReference type="Pfam" id="PF02544">
    <property type="entry name" value="Steroid_dh"/>
    <property type="match status" value="1"/>
</dbReference>
<evidence type="ECO:0000256" key="6">
    <source>
        <dbReference type="ARBA" id="ARBA00023002"/>
    </source>
</evidence>